<dbReference type="PANTHER" id="PTHR45588:SF1">
    <property type="entry name" value="WW DOMAIN-CONTAINING PROTEIN"/>
    <property type="match status" value="1"/>
</dbReference>
<dbReference type="InterPro" id="IPR011990">
    <property type="entry name" value="TPR-like_helical_dom_sf"/>
</dbReference>
<dbReference type="PANTHER" id="PTHR45588">
    <property type="entry name" value="TPR DOMAIN-CONTAINING PROTEIN"/>
    <property type="match status" value="1"/>
</dbReference>
<name>A0A3R9R0Z4_9BACT</name>
<evidence type="ECO:0008006" key="4">
    <source>
        <dbReference type="Google" id="ProtNLM"/>
    </source>
</evidence>
<dbReference type="RefSeq" id="WP_125484059.1">
    <property type="nucleotide sequence ID" value="NZ_RSDW01000001.1"/>
</dbReference>
<reference evidence="2 3" key="1">
    <citation type="submission" date="2018-12" db="EMBL/GenBank/DDBJ databases">
        <title>Sequencing of bacterial isolates from soil warming experiment in Harvard Forest, Massachusetts, USA.</title>
        <authorList>
            <person name="Deangelis K."/>
        </authorList>
    </citation>
    <scope>NUCLEOTIDE SEQUENCE [LARGE SCALE GENOMIC DNA]</scope>
    <source>
        <strain evidence="2 3">EB153</strain>
    </source>
</reference>
<keyword evidence="1" id="KW-0732">Signal</keyword>
<dbReference type="Gene3D" id="1.25.40.10">
    <property type="entry name" value="Tetratricopeptide repeat domain"/>
    <property type="match status" value="2"/>
</dbReference>
<evidence type="ECO:0000256" key="1">
    <source>
        <dbReference type="SAM" id="SignalP"/>
    </source>
</evidence>
<dbReference type="EMBL" id="RSDW01000001">
    <property type="protein sequence ID" value="RSL15302.1"/>
    <property type="molecule type" value="Genomic_DNA"/>
</dbReference>
<proteinExistence type="predicted"/>
<organism evidence="2 3">
    <name type="scientific">Edaphobacter aggregans</name>
    <dbReference type="NCBI Taxonomy" id="570835"/>
    <lineage>
        <taxon>Bacteria</taxon>
        <taxon>Pseudomonadati</taxon>
        <taxon>Acidobacteriota</taxon>
        <taxon>Terriglobia</taxon>
        <taxon>Terriglobales</taxon>
        <taxon>Acidobacteriaceae</taxon>
        <taxon>Edaphobacter</taxon>
    </lineage>
</organism>
<sequence length="596" mass="64762">MLVSCLSFAASMVLMAACPAVAQMNMAGHDMGAMKEIPAPEKLPVPVKMTGIGNSHLAITAKPEAQVWFDQGLNLLHDFWDYESLRAFEQAVRVDPDCAMCYWGLYQALIFRSSDANAYADQALANAVRLKSRAGKNEQLYIEAAVAGHEAAKAAEPGAKPDDSKEIAIWRQLVKEYPTDLQAKIFLSGSLRDGYDEAGEPKKGTKEEIAILEEVLKAAPNDSAAHHYWIHAMEPSAHPEKALESATVLASLAPASGHMVHMPGHIFYRVGDYAQAEHWFAASTAVDEEYMRSQNVGVDDDWNYVHNLMYGIANLMEEGKLREATELSGKLSGARGQFRETLYIGTPRDGMTRLDPKLPVALRTGDWASVQKMLEGAKPEEKLENLKFLAGQLGEFARGMIAVQAGDLVAAQAASTRLDAELWRMSQKVKDAPKKKKEEAKAPMMAAVMPDALPGPLVSSLSIMSLELRGAILAEQKKLSEAKALFDEAAQEEKGLGYREPPNYIRPVGEAEGAVLMRAGDYAGAHKAYEAALVERPKSGFPLYGMARSSEAAGDAAAARAEYARFVAAWKDGDQGMAEMAHAREYMAGQKAVAAN</sequence>
<feature type="chain" id="PRO_5018640342" description="Tetratricopeptide repeat protein" evidence="1">
    <location>
        <begin position="23"/>
        <end position="596"/>
    </location>
</feature>
<evidence type="ECO:0000313" key="2">
    <source>
        <dbReference type="EMBL" id="RSL15302.1"/>
    </source>
</evidence>
<dbReference type="SUPFAM" id="SSF48452">
    <property type="entry name" value="TPR-like"/>
    <property type="match status" value="2"/>
</dbReference>
<dbReference type="OrthoDB" id="9778494at2"/>
<feature type="signal peptide" evidence="1">
    <location>
        <begin position="1"/>
        <end position="22"/>
    </location>
</feature>
<dbReference type="Proteomes" id="UP000269669">
    <property type="component" value="Unassembled WGS sequence"/>
</dbReference>
<gene>
    <name evidence="2" type="ORF">EDE15_0786</name>
</gene>
<evidence type="ECO:0000313" key="3">
    <source>
        <dbReference type="Proteomes" id="UP000269669"/>
    </source>
</evidence>
<dbReference type="AlphaFoldDB" id="A0A3R9R0Z4"/>
<protein>
    <recommendedName>
        <fullName evidence="4">Tetratricopeptide repeat protein</fullName>
    </recommendedName>
</protein>
<comment type="caution">
    <text evidence="2">The sequence shown here is derived from an EMBL/GenBank/DDBJ whole genome shotgun (WGS) entry which is preliminary data.</text>
</comment>
<accession>A0A3R9R0Z4</accession>
<keyword evidence="3" id="KW-1185">Reference proteome</keyword>